<name>A0A917QHV8_9NOCA</name>
<dbReference type="AlphaFoldDB" id="A0A917QHV8"/>
<evidence type="ECO:0000256" key="1">
    <source>
        <dbReference type="SAM" id="Phobius"/>
    </source>
</evidence>
<dbReference type="EMBL" id="BMMW01000002">
    <property type="protein sequence ID" value="GGK52015.1"/>
    <property type="molecule type" value="Genomic_DNA"/>
</dbReference>
<reference evidence="2" key="2">
    <citation type="submission" date="2020-09" db="EMBL/GenBank/DDBJ databases">
        <authorList>
            <person name="Sun Q."/>
            <person name="Zhou Y."/>
        </authorList>
    </citation>
    <scope>NUCLEOTIDE SEQUENCE</scope>
    <source>
        <strain evidence="2">CGMCC 4.7278</strain>
    </source>
</reference>
<comment type="caution">
    <text evidence="2">The sequence shown here is derived from an EMBL/GenBank/DDBJ whole genome shotgun (WGS) entry which is preliminary data.</text>
</comment>
<evidence type="ECO:0000313" key="2">
    <source>
        <dbReference type="EMBL" id="GGK52015.1"/>
    </source>
</evidence>
<evidence type="ECO:0000313" key="3">
    <source>
        <dbReference type="Proteomes" id="UP000612956"/>
    </source>
</evidence>
<protein>
    <submittedName>
        <fullName evidence="2">Uncharacterized protein</fullName>
    </submittedName>
</protein>
<keyword evidence="1" id="KW-0812">Transmembrane</keyword>
<reference evidence="2" key="1">
    <citation type="journal article" date="2014" name="Int. J. Syst. Evol. Microbiol.">
        <title>Complete genome sequence of Corynebacterium casei LMG S-19264T (=DSM 44701T), isolated from a smear-ripened cheese.</title>
        <authorList>
            <consortium name="US DOE Joint Genome Institute (JGI-PGF)"/>
            <person name="Walter F."/>
            <person name="Albersmeier A."/>
            <person name="Kalinowski J."/>
            <person name="Ruckert C."/>
        </authorList>
    </citation>
    <scope>NUCLEOTIDE SEQUENCE</scope>
    <source>
        <strain evidence="2">CGMCC 4.7278</strain>
    </source>
</reference>
<keyword evidence="1" id="KW-1133">Transmembrane helix</keyword>
<keyword evidence="1" id="KW-0472">Membrane</keyword>
<keyword evidence="3" id="KW-1185">Reference proteome</keyword>
<gene>
    <name evidence="2" type="ORF">GCM10011591_24610</name>
</gene>
<dbReference type="Proteomes" id="UP000612956">
    <property type="component" value="Unassembled WGS sequence"/>
</dbReference>
<sequence>MTIAVLLFALAGFLIGGAIAFWKTNRPASGALGVAAILAVAGALLWMP</sequence>
<proteinExistence type="predicted"/>
<accession>A0A917QHV8</accession>
<organism evidence="2 3">
    <name type="scientific">Nocardia camponoti</name>
    <dbReference type="NCBI Taxonomy" id="1616106"/>
    <lineage>
        <taxon>Bacteria</taxon>
        <taxon>Bacillati</taxon>
        <taxon>Actinomycetota</taxon>
        <taxon>Actinomycetes</taxon>
        <taxon>Mycobacteriales</taxon>
        <taxon>Nocardiaceae</taxon>
        <taxon>Nocardia</taxon>
    </lineage>
</organism>
<dbReference type="RefSeq" id="WP_188829034.1">
    <property type="nucleotide sequence ID" value="NZ_BMMW01000002.1"/>
</dbReference>
<feature type="transmembrane region" description="Helical" evidence="1">
    <location>
        <begin position="30"/>
        <end position="47"/>
    </location>
</feature>